<feature type="non-terminal residue" evidence="1">
    <location>
        <position position="56"/>
    </location>
</feature>
<evidence type="ECO:0000313" key="2">
    <source>
        <dbReference type="Proteomes" id="UP000708208"/>
    </source>
</evidence>
<keyword evidence="2" id="KW-1185">Reference proteome</keyword>
<accession>A0A8J2KCE1</accession>
<reference evidence="1" key="1">
    <citation type="submission" date="2021-06" db="EMBL/GenBank/DDBJ databases">
        <authorList>
            <person name="Hodson N. C."/>
            <person name="Mongue J. A."/>
            <person name="Jaron S. K."/>
        </authorList>
    </citation>
    <scope>NUCLEOTIDE SEQUENCE</scope>
</reference>
<sequence>AISKQPKRNGVLEPDIHQQRVRNMLRGYPELLHPRLLQPLDWVRLQQQRQLGQTAG</sequence>
<proteinExistence type="predicted"/>
<protein>
    <submittedName>
        <fullName evidence="1">Uncharacterized protein</fullName>
    </submittedName>
</protein>
<comment type="caution">
    <text evidence="1">The sequence shown here is derived from an EMBL/GenBank/DDBJ whole genome shotgun (WGS) entry which is preliminary data.</text>
</comment>
<dbReference type="Proteomes" id="UP000708208">
    <property type="component" value="Unassembled WGS sequence"/>
</dbReference>
<evidence type="ECO:0000313" key="1">
    <source>
        <dbReference type="EMBL" id="CAG7786173.1"/>
    </source>
</evidence>
<organism evidence="1 2">
    <name type="scientific">Allacma fusca</name>
    <dbReference type="NCBI Taxonomy" id="39272"/>
    <lineage>
        <taxon>Eukaryota</taxon>
        <taxon>Metazoa</taxon>
        <taxon>Ecdysozoa</taxon>
        <taxon>Arthropoda</taxon>
        <taxon>Hexapoda</taxon>
        <taxon>Collembola</taxon>
        <taxon>Symphypleona</taxon>
        <taxon>Sminthuridae</taxon>
        <taxon>Allacma</taxon>
    </lineage>
</organism>
<gene>
    <name evidence="1" type="ORF">AFUS01_LOCUS24755</name>
</gene>
<dbReference type="AlphaFoldDB" id="A0A8J2KCE1"/>
<name>A0A8J2KCE1_9HEXA</name>
<dbReference type="EMBL" id="CAJVCH010311972">
    <property type="protein sequence ID" value="CAG7786173.1"/>
    <property type="molecule type" value="Genomic_DNA"/>
</dbReference>